<name>A0AAD4WCE6_PRUDU</name>
<evidence type="ECO:0000313" key="2">
    <source>
        <dbReference type="Proteomes" id="UP001054821"/>
    </source>
</evidence>
<gene>
    <name evidence="1" type="ORF">L3X38_020103</name>
</gene>
<sequence length="232" mass="26409">MLEKLTNLFIHSIKLLKVLYEPPPSLIVFITIFLISNALALKLLFPSSCSTLFCDFSVGNDPTPIPIKDQTNLPNITNVALIEKLISKEFKPQGQFFELFWIKNRETTKSNMYEGLWWLPVQTRVFWPQVSKNGPGRISGAMVDAAGPRSAYFIDWVLTISSNTFFCKALLPRHAHTKFAVFMPGISGDNNLITCFFMEVPIIIEVCHGKERPANYYSFQCPSNMFQFCHSL</sequence>
<dbReference type="EMBL" id="JAJFAZ020000003">
    <property type="protein sequence ID" value="KAI5340829.1"/>
    <property type="molecule type" value="Genomic_DNA"/>
</dbReference>
<protein>
    <submittedName>
        <fullName evidence="1">Uncharacterized protein</fullName>
    </submittedName>
</protein>
<evidence type="ECO:0000313" key="1">
    <source>
        <dbReference type="EMBL" id="KAI5340829.1"/>
    </source>
</evidence>
<keyword evidence="2" id="KW-1185">Reference proteome</keyword>
<dbReference type="AlphaFoldDB" id="A0AAD4WCE6"/>
<reference evidence="1 2" key="1">
    <citation type="journal article" date="2022" name="G3 (Bethesda)">
        <title>Whole-genome sequence and methylome profiling of the almond [Prunus dulcis (Mill.) D.A. Webb] cultivar 'Nonpareil'.</title>
        <authorList>
            <person name="D'Amico-Willman K.M."/>
            <person name="Ouma W.Z."/>
            <person name="Meulia T."/>
            <person name="Sideli G.M."/>
            <person name="Gradziel T.M."/>
            <person name="Fresnedo-Ramirez J."/>
        </authorList>
    </citation>
    <scope>NUCLEOTIDE SEQUENCE [LARGE SCALE GENOMIC DNA]</scope>
    <source>
        <strain evidence="1">Clone GOH B32 T37-40</strain>
    </source>
</reference>
<proteinExistence type="predicted"/>
<dbReference type="Proteomes" id="UP001054821">
    <property type="component" value="Chromosome 3"/>
</dbReference>
<accession>A0AAD4WCE6</accession>
<comment type="caution">
    <text evidence="1">The sequence shown here is derived from an EMBL/GenBank/DDBJ whole genome shotgun (WGS) entry which is preliminary data.</text>
</comment>
<organism evidence="1 2">
    <name type="scientific">Prunus dulcis</name>
    <name type="common">Almond</name>
    <name type="synonym">Amygdalus dulcis</name>
    <dbReference type="NCBI Taxonomy" id="3755"/>
    <lineage>
        <taxon>Eukaryota</taxon>
        <taxon>Viridiplantae</taxon>
        <taxon>Streptophyta</taxon>
        <taxon>Embryophyta</taxon>
        <taxon>Tracheophyta</taxon>
        <taxon>Spermatophyta</taxon>
        <taxon>Magnoliopsida</taxon>
        <taxon>eudicotyledons</taxon>
        <taxon>Gunneridae</taxon>
        <taxon>Pentapetalae</taxon>
        <taxon>rosids</taxon>
        <taxon>fabids</taxon>
        <taxon>Rosales</taxon>
        <taxon>Rosaceae</taxon>
        <taxon>Amygdaloideae</taxon>
        <taxon>Amygdaleae</taxon>
        <taxon>Prunus</taxon>
    </lineage>
</organism>